<evidence type="ECO:0000313" key="2">
    <source>
        <dbReference type="EMBL" id="AOZ10569.1"/>
    </source>
</evidence>
<dbReference type="SMART" id="SM00834">
    <property type="entry name" value="CxxC_CXXC_SSSS"/>
    <property type="match status" value="1"/>
</dbReference>
<keyword evidence="3" id="KW-1185">Reference proteome</keyword>
<evidence type="ECO:0000259" key="1">
    <source>
        <dbReference type="SMART" id="SM00834"/>
    </source>
</evidence>
<reference evidence="2 3" key="1">
    <citation type="submission" date="2016-10" db="EMBL/GenBank/DDBJ databases">
        <title>Complete genome sequences of three Cupriavidus strains isolated from various Malaysian environments.</title>
        <authorList>
            <person name="Abdullah A.A.-A."/>
            <person name="Shafie N.A.H."/>
            <person name="Lau N.S."/>
        </authorList>
    </citation>
    <scope>NUCLEOTIDE SEQUENCE [LARGE SCALE GENOMIC DNA]</scope>
    <source>
        <strain evidence="2 3">USMAA1020</strain>
    </source>
</reference>
<dbReference type="InterPro" id="IPR013429">
    <property type="entry name" value="Regulatory_FmdB_Zinc_ribbon"/>
</dbReference>
<dbReference type="RefSeq" id="WP_071039142.1">
    <property type="nucleotide sequence ID" value="NZ_CP017755.1"/>
</dbReference>
<dbReference type="Pfam" id="PF09723">
    <property type="entry name" value="Zn_ribbon_8"/>
    <property type="match status" value="1"/>
</dbReference>
<dbReference type="Proteomes" id="UP000177515">
    <property type="component" value="Chromosome 2"/>
</dbReference>
<feature type="domain" description="Putative regulatory protein FmdB zinc ribbon" evidence="1">
    <location>
        <begin position="1"/>
        <end position="41"/>
    </location>
</feature>
<dbReference type="EMBL" id="CP017755">
    <property type="protein sequence ID" value="AOZ10569.1"/>
    <property type="molecule type" value="Genomic_DNA"/>
</dbReference>
<sequence>MPTYDYRCDDCGDFAVMRPMARRDEAARCPGCGAYAPRAWVAAPALASMNAATRQAHALNERSASAPKESARHGPGCGCCGPVKLAGRAEGARQAGSRPWMISH</sequence>
<protein>
    <submittedName>
        <fullName evidence="2">FmdB family transcriptional regulator</fullName>
    </submittedName>
</protein>
<dbReference type="NCBIfam" id="TIGR02605">
    <property type="entry name" value="CxxC_CxxC_SSSS"/>
    <property type="match status" value="1"/>
</dbReference>
<organism evidence="2 3">
    <name type="scientific">Cupriavidus malaysiensis</name>
    <dbReference type="NCBI Taxonomy" id="367825"/>
    <lineage>
        <taxon>Bacteria</taxon>
        <taxon>Pseudomonadati</taxon>
        <taxon>Pseudomonadota</taxon>
        <taxon>Betaproteobacteria</taxon>
        <taxon>Burkholderiales</taxon>
        <taxon>Burkholderiaceae</taxon>
        <taxon>Cupriavidus</taxon>
    </lineage>
</organism>
<name>A0ABM6FF66_9BURK</name>
<accession>A0ABM6FF66</accession>
<gene>
    <name evidence="2" type="ORF">BKK80_34025</name>
</gene>
<evidence type="ECO:0000313" key="3">
    <source>
        <dbReference type="Proteomes" id="UP000177515"/>
    </source>
</evidence>
<proteinExistence type="predicted"/>